<feature type="compositionally biased region" description="Basic and acidic residues" evidence="1">
    <location>
        <begin position="206"/>
        <end position="226"/>
    </location>
</feature>
<sequence>MHARHRGPVTAYNRSNSMRMVGGGHVPASLRISPEGSIRGHHEMYSSEYRNCNRDGFGHVQPKHFPMRDPSPRRSDVFMEAGRMAAEYLVSKGLLPQSVLLGKGQNGNLRNYNPGFRTQEGGDMQPLPVGPVASRPSALSRLGNHVPDIVPGRKRYSDDYGAAGPNKGQFRGRRRNGYFKDSDWNRDTGRSGSYSKKSRASSPETDDCRVDSSVHQDEKKFAKEGSAKTIPETGSDANAACDSELALEKHNSVGDKASKESSTSSGKDLPPKDEAEDVQMSANMETSTSEVGESKRGDDNGGTDSHVELRVEEGTPTSKKGTDLLSLCGFENVPRRTRSSLTVRRSKVICDAAVTVEEEKDTNECAQPKEFEEIPLHDSFNQNCDTKSPYYGNPSVTPPEERNASVHPVEEDSTSSVSFTDDTIMDVPEKIEELEEENEQEQNMKPLELTSPDDVRSDCFFYHSGLEEKEKLQNLHDPNGNIMQTDDFEEKQLFPSAFKTCDLNLMEAADVNENHDVDTDLIFPSIIESRKEPVPIDLSMNNSCGIPDKYNNCGFDGKYVEVIDLENDSEQEGKPFDDQLGSSITELTSRDGYANNNANIVNEIADVHDGYGLMLSELLGNDIPNCSSAPGGEDMSVLHNDMGLHNGEGLLGDDDSIYMSLGEIPMSFPWEQPPQEYRRPF</sequence>
<dbReference type="EMBL" id="NQVE01000192">
    <property type="protein sequence ID" value="RAL41076.1"/>
    <property type="molecule type" value="Genomic_DNA"/>
</dbReference>
<feature type="region of interest" description="Disordered" evidence="1">
    <location>
        <begin position="250"/>
        <end position="324"/>
    </location>
</feature>
<dbReference type="AlphaFoldDB" id="A0A328D696"/>
<dbReference type="Proteomes" id="UP000249390">
    <property type="component" value="Unassembled WGS sequence"/>
</dbReference>
<dbReference type="PANTHER" id="PTHR36056:SF1">
    <property type="entry name" value="PROTEIN, PUTATIVE-RELATED"/>
    <property type="match status" value="1"/>
</dbReference>
<accession>A0A328D696</accession>
<evidence type="ECO:0000256" key="1">
    <source>
        <dbReference type="SAM" id="MobiDB-lite"/>
    </source>
</evidence>
<feature type="region of interest" description="Disordered" evidence="1">
    <location>
        <begin position="117"/>
        <end position="237"/>
    </location>
</feature>
<evidence type="ECO:0000313" key="2">
    <source>
        <dbReference type="EMBL" id="RAL41076.1"/>
    </source>
</evidence>
<name>A0A328D696_9ASTE</name>
<dbReference type="PANTHER" id="PTHR36056">
    <property type="entry name" value="PROTEIN, PUTATIVE-RELATED"/>
    <property type="match status" value="1"/>
</dbReference>
<feature type="compositionally biased region" description="Polar residues" evidence="1">
    <location>
        <begin position="280"/>
        <end position="291"/>
    </location>
</feature>
<feature type="compositionally biased region" description="Basic and acidic residues" evidence="1">
    <location>
        <begin position="178"/>
        <end position="189"/>
    </location>
</feature>
<organism evidence="2 3">
    <name type="scientific">Cuscuta australis</name>
    <dbReference type="NCBI Taxonomy" id="267555"/>
    <lineage>
        <taxon>Eukaryota</taxon>
        <taxon>Viridiplantae</taxon>
        <taxon>Streptophyta</taxon>
        <taxon>Embryophyta</taxon>
        <taxon>Tracheophyta</taxon>
        <taxon>Spermatophyta</taxon>
        <taxon>Magnoliopsida</taxon>
        <taxon>eudicotyledons</taxon>
        <taxon>Gunneridae</taxon>
        <taxon>Pentapetalae</taxon>
        <taxon>asterids</taxon>
        <taxon>lamiids</taxon>
        <taxon>Solanales</taxon>
        <taxon>Convolvulaceae</taxon>
        <taxon>Cuscuteae</taxon>
        <taxon>Cuscuta</taxon>
        <taxon>Cuscuta subgen. Grammica</taxon>
        <taxon>Cuscuta sect. Cleistogrammica</taxon>
    </lineage>
</organism>
<dbReference type="InterPro" id="IPR040276">
    <property type="entry name" value="At4g26450-like"/>
</dbReference>
<keyword evidence="3" id="KW-1185">Reference proteome</keyword>
<feature type="compositionally biased region" description="Basic and acidic residues" evidence="1">
    <location>
        <begin position="399"/>
        <end position="410"/>
    </location>
</feature>
<feature type="compositionally biased region" description="Basic and acidic residues" evidence="1">
    <location>
        <begin position="250"/>
        <end position="259"/>
    </location>
</feature>
<protein>
    <submittedName>
        <fullName evidence="2">Uncharacterized protein</fullName>
    </submittedName>
</protein>
<reference evidence="2 3" key="1">
    <citation type="submission" date="2018-06" db="EMBL/GenBank/DDBJ databases">
        <title>The Genome of Cuscuta australis (Dodder) Provides Insight into the Evolution of Plant Parasitism.</title>
        <authorList>
            <person name="Liu H."/>
        </authorList>
    </citation>
    <scope>NUCLEOTIDE SEQUENCE [LARGE SCALE GENOMIC DNA]</scope>
    <source>
        <strain evidence="3">cv. Yunnan</strain>
        <tissue evidence="2">Vines</tissue>
    </source>
</reference>
<feature type="region of interest" description="Disordered" evidence="1">
    <location>
        <begin position="1"/>
        <end position="20"/>
    </location>
</feature>
<feature type="region of interest" description="Disordered" evidence="1">
    <location>
        <begin position="374"/>
        <end position="417"/>
    </location>
</feature>
<feature type="compositionally biased region" description="Basic and acidic residues" evidence="1">
    <location>
        <begin position="292"/>
        <end position="313"/>
    </location>
</feature>
<comment type="caution">
    <text evidence="2">The sequence shown here is derived from an EMBL/GenBank/DDBJ whole genome shotgun (WGS) entry which is preliminary data.</text>
</comment>
<evidence type="ECO:0000313" key="3">
    <source>
        <dbReference type="Proteomes" id="UP000249390"/>
    </source>
</evidence>
<proteinExistence type="predicted"/>
<gene>
    <name evidence="2" type="ORF">DM860_008774</name>
</gene>